<name>A0ABR5Q0K5_9ACTN</name>
<gene>
    <name evidence="1" type="ORF">IV60_GL000795</name>
</gene>
<evidence type="ECO:0000313" key="1">
    <source>
        <dbReference type="EMBL" id="KRO02363.1"/>
    </source>
</evidence>
<sequence length="60" mass="6407">MSDHLAGGKAASGSSRDVGAVVVRALREETPRTIKLDRGSEFAGAFGLEKTHSKYRFTSP</sequence>
<comment type="caution">
    <text evidence="1">The sequence shown here is derived from an EMBL/GenBank/DDBJ whole genome shotgun (WGS) entry which is preliminary data.</text>
</comment>
<protein>
    <submittedName>
        <fullName evidence="1">Uncharacterized protein</fullName>
    </submittedName>
</protein>
<proteinExistence type="predicted"/>
<keyword evidence="2" id="KW-1185">Reference proteome</keyword>
<reference evidence="1 2" key="1">
    <citation type="journal article" date="2015" name="Genome Announc.">
        <title>Expanding the biotechnology potential of lactobacilli through comparative genomics of 213 strains and associated genera.</title>
        <authorList>
            <person name="Sun Z."/>
            <person name="Harris H.M."/>
            <person name="McCann A."/>
            <person name="Guo C."/>
            <person name="Argimon S."/>
            <person name="Zhang W."/>
            <person name="Yang X."/>
            <person name="Jeffery I.B."/>
            <person name="Cooney J.C."/>
            <person name="Kagawa T.F."/>
            <person name="Liu W."/>
            <person name="Song Y."/>
            <person name="Salvetti E."/>
            <person name="Wrobel A."/>
            <person name="Rasinkangas P."/>
            <person name="Parkhill J."/>
            <person name="Rea M.C."/>
            <person name="O'Sullivan O."/>
            <person name="Ritari J."/>
            <person name="Douillard F.P."/>
            <person name="Paul Ross R."/>
            <person name="Yang R."/>
            <person name="Briner A.E."/>
            <person name="Felis G.E."/>
            <person name="de Vos W.M."/>
            <person name="Barrangou R."/>
            <person name="Klaenhammer T.R."/>
            <person name="Caufield P.W."/>
            <person name="Cui Y."/>
            <person name="Zhang H."/>
            <person name="O'Toole P.W."/>
        </authorList>
    </citation>
    <scope>NUCLEOTIDE SEQUENCE [LARGE SCALE GENOMIC DNA]</scope>
    <source>
        <strain evidence="1 2">DSM 7090</strain>
    </source>
</reference>
<evidence type="ECO:0000313" key="2">
    <source>
        <dbReference type="Proteomes" id="UP000051927"/>
    </source>
</evidence>
<accession>A0ABR5Q0K5</accession>
<dbReference type="EMBL" id="JQCP01000002">
    <property type="protein sequence ID" value="KRO02363.1"/>
    <property type="molecule type" value="Genomic_DNA"/>
</dbReference>
<organism evidence="1 2">
    <name type="scientific">Lancefieldella rimae</name>
    <dbReference type="NCBI Taxonomy" id="1383"/>
    <lineage>
        <taxon>Bacteria</taxon>
        <taxon>Bacillati</taxon>
        <taxon>Actinomycetota</taxon>
        <taxon>Coriobacteriia</taxon>
        <taxon>Coriobacteriales</taxon>
        <taxon>Atopobiaceae</taxon>
        <taxon>Lancefieldella</taxon>
    </lineage>
</organism>
<dbReference type="Proteomes" id="UP000051927">
    <property type="component" value="Unassembled WGS sequence"/>
</dbReference>